<name>A0ABM3RM85_SPIOL</name>
<evidence type="ECO:0000256" key="4">
    <source>
        <dbReference type="ARBA" id="ARBA00022643"/>
    </source>
</evidence>
<dbReference type="PANTHER" id="PTHR22893">
    <property type="entry name" value="NADH OXIDOREDUCTASE-RELATED"/>
    <property type="match status" value="1"/>
</dbReference>
<dbReference type="InterPro" id="IPR045247">
    <property type="entry name" value="Oye-like"/>
</dbReference>
<keyword evidence="5" id="KW-0521">NADP</keyword>
<comment type="similarity">
    <text evidence="2">Belongs to the NADH:flavin oxidoreductase/NADH oxidase family.</text>
</comment>
<evidence type="ECO:0000313" key="7">
    <source>
        <dbReference type="Proteomes" id="UP000813463"/>
    </source>
</evidence>
<evidence type="ECO:0000256" key="1">
    <source>
        <dbReference type="ARBA" id="ARBA00001917"/>
    </source>
</evidence>
<evidence type="ECO:0000256" key="5">
    <source>
        <dbReference type="ARBA" id="ARBA00022857"/>
    </source>
</evidence>
<dbReference type="SUPFAM" id="SSF51395">
    <property type="entry name" value="FMN-linked oxidoreductases"/>
    <property type="match status" value="1"/>
</dbReference>
<reference evidence="7" key="1">
    <citation type="journal article" date="2021" name="Nat. Commun.">
        <title>Genomic analyses provide insights into spinach domestication and the genetic basis of agronomic traits.</title>
        <authorList>
            <person name="Cai X."/>
            <person name="Sun X."/>
            <person name="Xu C."/>
            <person name="Sun H."/>
            <person name="Wang X."/>
            <person name="Ge C."/>
            <person name="Zhang Z."/>
            <person name="Wang Q."/>
            <person name="Fei Z."/>
            <person name="Jiao C."/>
            <person name="Wang Q."/>
        </authorList>
    </citation>
    <scope>NUCLEOTIDE SEQUENCE [LARGE SCALE GENOMIC DNA]</scope>
    <source>
        <strain evidence="7">cv. Varoflay</strain>
    </source>
</reference>
<dbReference type="CDD" id="cd02933">
    <property type="entry name" value="OYE_like_FMN"/>
    <property type="match status" value="1"/>
</dbReference>
<protein>
    <submittedName>
        <fullName evidence="8">12-oxophytodienoate reductase 3</fullName>
    </submittedName>
</protein>
<dbReference type="PANTHER" id="PTHR22893:SF112">
    <property type="entry name" value="12-OXOPHYTODIENOATE REDUCTASE 3"/>
    <property type="match status" value="1"/>
</dbReference>
<dbReference type="RefSeq" id="XP_056696723.1">
    <property type="nucleotide sequence ID" value="XM_056840745.1"/>
</dbReference>
<dbReference type="Pfam" id="PF00724">
    <property type="entry name" value="Oxidored_FMN"/>
    <property type="match status" value="1"/>
</dbReference>
<evidence type="ECO:0000256" key="2">
    <source>
        <dbReference type="ARBA" id="ARBA00005979"/>
    </source>
</evidence>
<keyword evidence="4" id="KW-0288">FMN</keyword>
<sequence length="393" mass="43767">MKRKEDTVGEELQGNDDLLSGYRMGKVVKLRLSHRVVMAAMTRCRALDSIPNEAMVLYYSQRATRGGLLISEGTFISPTAHGYPHCPGIYLEEQVEAWKRVTDAVHGKGAYIFCQLWHVGRASHHAYQPGGAAPISSTNKHIPSRWKVILPDGSLSKYSTPRALASSEIPQIIDHFRQGAINSARAGFDGVEIHGAYGYLIDQFLKDGINDRTDEYGGSLENRCRFLMWILHAVIEVIGIERVGVKISPTLYHQDAHDSNQLALGLAVVEGLNKLQEEQGLKLCYLQIQAGTFTRGITEKEAEFLRELRRAYHGTFMVSGGFNKELGMKAIAEGDADVIAYARLFLSNPDLVRRFEIGAPLNEYDAATFYTHDPVLGYTDYPFLDESSQVSQP</sequence>
<gene>
    <name evidence="8" type="primary">LOC110804667</name>
</gene>
<evidence type="ECO:0000259" key="6">
    <source>
        <dbReference type="Pfam" id="PF00724"/>
    </source>
</evidence>
<feature type="domain" description="NADH:flavin oxidoreductase/NADH oxidase N-terminal" evidence="6">
    <location>
        <begin position="29"/>
        <end position="361"/>
    </location>
</feature>
<organism evidence="7 8">
    <name type="scientific">Spinacia oleracea</name>
    <name type="common">Spinach</name>
    <dbReference type="NCBI Taxonomy" id="3562"/>
    <lineage>
        <taxon>Eukaryota</taxon>
        <taxon>Viridiplantae</taxon>
        <taxon>Streptophyta</taxon>
        <taxon>Embryophyta</taxon>
        <taxon>Tracheophyta</taxon>
        <taxon>Spermatophyta</taxon>
        <taxon>Magnoliopsida</taxon>
        <taxon>eudicotyledons</taxon>
        <taxon>Gunneridae</taxon>
        <taxon>Pentapetalae</taxon>
        <taxon>Caryophyllales</taxon>
        <taxon>Chenopodiaceae</taxon>
        <taxon>Chenopodioideae</taxon>
        <taxon>Anserineae</taxon>
        <taxon>Spinacia</taxon>
    </lineage>
</organism>
<keyword evidence="7" id="KW-1185">Reference proteome</keyword>
<evidence type="ECO:0000313" key="8">
    <source>
        <dbReference type="RefSeq" id="XP_056696723.1"/>
    </source>
</evidence>
<dbReference type="GeneID" id="110804667"/>
<dbReference type="InterPro" id="IPR013785">
    <property type="entry name" value="Aldolase_TIM"/>
</dbReference>
<keyword evidence="3" id="KW-0285">Flavoprotein</keyword>
<evidence type="ECO:0000256" key="3">
    <source>
        <dbReference type="ARBA" id="ARBA00022630"/>
    </source>
</evidence>
<reference evidence="8" key="2">
    <citation type="submission" date="2025-08" db="UniProtKB">
        <authorList>
            <consortium name="RefSeq"/>
        </authorList>
    </citation>
    <scope>IDENTIFICATION</scope>
    <source>
        <tissue evidence="8">Leaf</tissue>
    </source>
</reference>
<dbReference type="Gene3D" id="3.20.20.70">
    <property type="entry name" value="Aldolase class I"/>
    <property type="match status" value="1"/>
</dbReference>
<dbReference type="InterPro" id="IPR001155">
    <property type="entry name" value="OxRdtase_FMN_N"/>
</dbReference>
<accession>A0ABM3RM85</accession>
<proteinExistence type="inferred from homology"/>
<dbReference type="Proteomes" id="UP000813463">
    <property type="component" value="Chromosome 3"/>
</dbReference>
<comment type="cofactor">
    <cofactor evidence="1">
        <name>FMN</name>
        <dbReference type="ChEBI" id="CHEBI:58210"/>
    </cofactor>
</comment>